<dbReference type="Gene3D" id="3.40.50.300">
    <property type="entry name" value="P-loop containing nucleotide triphosphate hydrolases"/>
    <property type="match status" value="1"/>
</dbReference>
<name>A0ABU5TUG2_9CYAN</name>
<feature type="domain" description="ATPase AAA-type core" evidence="3">
    <location>
        <begin position="194"/>
        <end position="301"/>
    </location>
</feature>
<sequence length="374" mass="41862">MIESILLKNFKPFPSLILPLKPLTLLSGLNSTGKSSVIQSLLLLRQSYQQGLLPETGLALNGDLVCIGTAQDALFEGAEDDTIGFELRWKDNLKGVWRFDYNRESDVMSLATSSPNLEEVYKTSLFNDNFHYLQAERIVPRPFFEISDFQVRQHHQLGSRGEYAVHFLSLYQDKNIPNPQLGHSLANSLHLGDQVEAWMGEVSPGTRIRVASSPDMDLVSLQYSYGIGNPYRATNVGFGVTYTLPILVAILTSKPGTLIVIENPEAHLHPKGQAKIGELFALAASCGVQVIIETHSDHVLNGIRLAVHDGKLSENDVQLHYFQRIEKEGQAMSEVVSPRIDRNGRIDRWPEGFFDEWENILYALLKPAEKPPEK</sequence>
<dbReference type="Pfam" id="PF12476">
    <property type="entry name" value="DUF3696"/>
    <property type="match status" value="1"/>
</dbReference>
<dbReference type="PIRSF" id="PIRSF034888">
    <property type="entry name" value="P-loop_UCP034888"/>
    <property type="match status" value="1"/>
</dbReference>
<protein>
    <submittedName>
        <fullName evidence="4">DUF3696 domain-containing protein</fullName>
    </submittedName>
</protein>
<reference evidence="4 5" key="1">
    <citation type="submission" date="2023-12" db="EMBL/GenBank/DDBJ databases">
        <title>Baltic Sea Cyanobacteria.</title>
        <authorList>
            <person name="Delbaje E."/>
            <person name="Fewer D.P."/>
            <person name="Shishido T.K."/>
        </authorList>
    </citation>
    <scope>NUCLEOTIDE SEQUENCE [LARGE SCALE GENOMIC DNA]</scope>
    <source>
        <strain evidence="4 5">CCNP 1315</strain>
    </source>
</reference>
<dbReference type="PANTHER" id="PTHR43581">
    <property type="entry name" value="ATP/GTP PHOSPHATASE"/>
    <property type="match status" value="1"/>
</dbReference>
<dbReference type="InterPro" id="IPR051396">
    <property type="entry name" value="Bact_Antivir_Def_Nuclease"/>
</dbReference>
<dbReference type="Proteomes" id="UP001301728">
    <property type="component" value="Unassembled WGS sequence"/>
</dbReference>
<dbReference type="EMBL" id="JAYGHT010000011">
    <property type="protein sequence ID" value="MEA5518542.1"/>
    <property type="molecule type" value="Genomic_DNA"/>
</dbReference>
<dbReference type="RefSeq" id="WP_323275965.1">
    <property type="nucleotide sequence ID" value="NZ_JAYGHT010000011.1"/>
</dbReference>
<dbReference type="InterPro" id="IPR041685">
    <property type="entry name" value="AAA_GajA/Old/RecF-like"/>
</dbReference>
<comment type="caution">
    <text evidence="4">The sequence shown here is derived from an EMBL/GenBank/DDBJ whole genome shotgun (WGS) entry which is preliminary data.</text>
</comment>
<evidence type="ECO:0000259" key="3">
    <source>
        <dbReference type="Pfam" id="PF13304"/>
    </source>
</evidence>
<evidence type="ECO:0000313" key="4">
    <source>
        <dbReference type="EMBL" id="MEA5518542.1"/>
    </source>
</evidence>
<dbReference type="InterPro" id="IPR014592">
    <property type="entry name" value="P-loop_UCP034888"/>
</dbReference>
<keyword evidence="5" id="KW-1185">Reference proteome</keyword>
<evidence type="ECO:0000313" key="5">
    <source>
        <dbReference type="Proteomes" id="UP001301728"/>
    </source>
</evidence>
<evidence type="ECO:0000259" key="2">
    <source>
        <dbReference type="Pfam" id="PF13175"/>
    </source>
</evidence>
<organism evidence="4 5">
    <name type="scientific">Limnoraphis robusta CCNP1315</name>
    <dbReference type="NCBI Taxonomy" id="3110306"/>
    <lineage>
        <taxon>Bacteria</taxon>
        <taxon>Bacillati</taxon>
        <taxon>Cyanobacteriota</taxon>
        <taxon>Cyanophyceae</taxon>
        <taxon>Oscillatoriophycideae</taxon>
        <taxon>Oscillatoriales</taxon>
        <taxon>Sirenicapillariaceae</taxon>
        <taxon>Limnoraphis</taxon>
    </lineage>
</organism>
<dbReference type="InterPro" id="IPR003959">
    <property type="entry name" value="ATPase_AAA_core"/>
</dbReference>
<feature type="domain" description="DUF3696" evidence="1">
    <location>
        <begin position="312"/>
        <end position="361"/>
    </location>
</feature>
<dbReference type="Pfam" id="PF13304">
    <property type="entry name" value="AAA_21"/>
    <property type="match status" value="1"/>
</dbReference>
<dbReference type="InterPro" id="IPR022532">
    <property type="entry name" value="DUF3696"/>
</dbReference>
<feature type="domain" description="Endonuclease GajA/Old nuclease/RecF-like AAA" evidence="2">
    <location>
        <begin position="1"/>
        <end position="47"/>
    </location>
</feature>
<gene>
    <name evidence="4" type="ORF">VB854_06225</name>
</gene>
<accession>A0ABU5TUG2</accession>
<proteinExistence type="predicted"/>
<dbReference type="InterPro" id="IPR027417">
    <property type="entry name" value="P-loop_NTPase"/>
</dbReference>
<dbReference type="SUPFAM" id="SSF52540">
    <property type="entry name" value="P-loop containing nucleoside triphosphate hydrolases"/>
    <property type="match status" value="1"/>
</dbReference>
<dbReference type="PANTHER" id="PTHR43581:SF2">
    <property type="entry name" value="EXCINUCLEASE ATPASE SUBUNIT"/>
    <property type="match status" value="1"/>
</dbReference>
<dbReference type="Pfam" id="PF13175">
    <property type="entry name" value="AAA_15"/>
    <property type="match status" value="1"/>
</dbReference>
<evidence type="ECO:0000259" key="1">
    <source>
        <dbReference type="Pfam" id="PF12476"/>
    </source>
</evidence>